<dbReference type="InterPro" id="IPR016186">
    <property type="entry name" value="C-type_lectin-like/link_sf"/>
</dbReference>
<name>A0A2N0B9G7_9LEPT</name>
<feature type="domain" description="DUF1554" evidence="1">
    <location>
        <begin position="231"/>
        <end position="343"/>
    </location>
</feature>
<accession>A0A2N0B9G7</accession>
<protein>
    <recommendedName>
        <fullName evidence="1">DUF1554 domain-containing protein</fullName>
    </recommendedName>
</protein>
<dbReference type="InterPro" id="IPR011448">
    <property type="entry name" value="DUF1554"/>
</dbReference>
<dbReference type="Pfam" id="PF07588">
    <property type="entry name" value="DUF1554"/>
    <property type="match status" value="1"/>
</dbReference>
<reference evidence="2" key="1">
    <citation type="submission" date="2017-07" db="EMBL/GenBank/DDBJ databases">
        <title>Leptospira spp. isolated from tropical soils.</title>
        <authorList>
            <person name="Thibeaux R."/>
            <person name="Iraola G."/>
            <person name="Ferres I."/>
            <person name="Bierque E."/>
            <person name="Girault D."/>
            <person name="Soupe-Gilbert M.-E."/>
            <person name="Picardeau M."/>
            <person name="Goarant C."/>
        </authorList>
    </citation>
    <scope>NUCLEOTIDE SEQUENCE [LARGE SCALE GENOMIC DNA]</scope>
    <source>
        <strain evidence="2">ATI7-C-A5</strain>
    </source>
</reference>
<dbReference type="AlphaFoldDB" id="A0A2N0B9G7"/>
<gene>
    <name evidence="2" type="ORF">CH379_09165</name>
</gene>
<dbReference type="SUPFAM" id="SSF56436">
    <property type="entry name" value="C-type lectin-like"/>
    <property type="match status" value="1"/>
</dbReference>
<dbReference type="InterPro" id="IPR016187">
    <property type="entry name" value="CTDL_fold"/>
</dbReference>
<evidence type="ECO:0000259" key="1">
    <source>
        <dbReference type="Pfam" id="PF07588"/>
    </source>
</evidence>
<comment type="caution">
    <text evidence="2">The sequence shown here is derived from an EMBL/GenBank/DDBJ whole genome shotgun (WGS) entry which is preliminary data.</text>
</comment>
<organism evidence="2">
    <name type="scientific">Leptospira ellisii</name>
    <dbReference type="NCBI Taxonomy" id="2023197"/>
    <lineage>
        <taxon>Bacteria</taxon>
        <taxon>Pseudomonadati</taxon>
        <taxon>Spirochaetota</taxon>
        <taxon>Spirochaetia</taxon>
        <taxon>Leptospirales</taxon>
        <taxon>Leptospiraceae</taxon>
        <taxon>Leptospira</taxon>
    </lineage>
</organism>
<proteinExistence type="predicted"/>
<evidence type="ECO:0000313" key="2">
    <source>
        <dbReference type="EMBL" id="PJZ93195.1"/>
    </source>
</evidence>
<sequence length="363" mass="38255">MIVCRTLITFIQDIGESNSISSFRFGGNVRGLQSGTVELRLNQEVLPISANGSFQFTGSVFQNQAYSLSVQSSANYHVCRIFSGQTENPAGTTTADLLDLEVYCVTVLINSETVADPISIKEDGTALNVNVSLSAPIDPADSVAHVGLSTTAPIDHFNPGPDMYDMNFANPDSASVTATDSVPTVVTDYYDRTYTLNVTVAPIGLSLPFTIKILDNDKMINKITRLSGNMQYGGATFGVNGADSACNSDAGIISKALLGVPSRVPGAPDWPIAPNTNYYFYGTNVLIATSDNNGNVSYNSVFTSGGIAASDYWSGFNSDWTVGANNCSGWTDGGGGVTGLAGDGVTNVPCNAINRPILCIQLR</sequence>
<dbReference type="EMBL" id="NPEF01000077">
    <property type="protein sequence ID" value="PJZ93195.1"/>
    <property type="molecule type" value="Genomic_DNA"/>
</dbReference>
<dbReference type="OrthoDB" id="344699at2"/>
<dbReference type="Gene3D" id="3.10.100.10">
    <property type="entry name" value="Mannose-Binding Protein A, subunit A"/>
    <property type="match status" value="1"/>
</dbReference>